<dbReference type="InterPro" id="IPR012340">
    <property type="entry name" value="NA-bd_OB-fold"/>
</dbReference>
<dbReference type="PROSITE" id="PS51857">
    <property type="entry name" value="CSD_2"/>
    <property type="match status" value="1"/>
</dbReference>
<feature type="domain" description="CSD" evidence="4">
    <location>
        <begin position="44"/>
        <end position="109"/>
    </location>
</feature>
<proteinExistence type="predicted"/>
<evidence type="ECO:0000259" key="4">
    <source>
        <dbReference type="PROSITE" id="PS51857"/>
    </source>
</evidence>
<evidence type="ECO:0000313" key="6">
    <source>
        <dbReference type="Proteomes" id="UP000037179"/>
    </source>
</evidence>
<dbReference type="PANTHER" id="PTHR46565">
    <property type="entry name" value="COLD SHOCK DOMAIN PROTEIN 2"/>
    <property type="match status" value="1"/>
</dbReference>
<keyword evidence="2" id="KW-0963">Cytoplasm</keyword>
<dbReference type="Gene3D" id="2.40.50.140">
    <property type="entry name" value="Nucleic acid-binding proteins"/>
    <property type="match status" value="1"/>
</dbReference>
<dbReference type="FunFam" id="2.40.50.140:FF:000006">
    <property type="entry name" value="Cold shock protein CspC"/>
    <property type="match status" value="1"/>
</dbReference>
<dbReference type="SMART" id="SM00357">
    <property type="entry name" value="CSP"/>
    <property type="match status" value="1"/>
</dbReference>
<comment type="subcellular location">
    <subcellularLocation>
        <location evidence="1">Cytoplasm</location>
    </subcellularLocation>
</comment>
<accession>A0ABC9Z787</accession>
<gene>
    <name evidence="5" type="ORF">NSK11_contig00226-0007</name>
</gene>
<dbReference type="Proteomes" id="UP000037179">
    <property type="component" value="Unassembled WGS sequence"/>
</dbReference>
<dbReference type="GO" id="GO:0005737">
    <property type="term" value="C:cytoplasm"/>
    <property type="evidence" value="ECO:0007669"/>
    <property type="project" value="UniProtKB-SubCell"/>
</dbReference>
<evidence type="ECO:0000256" key="3">
    <source>
        <dbReference type="ARBA" id="ARBA00070951"/>
    </source>
</evidence>
<evidence type="ECO:0000313" key="5">
    <source>
        <dbReference type="EMBL" id="GAP33231.1"/>
    </source>
</evidence>
<dbReference type="AlphaFoldDB" id="A0ABC9Z787"/>
<dbReference type="PANTHER" id="PTHR46565:SF20">
    <property type="entry name" value="COLD SHOCK DOMAIN-CONTAINING PROTEIN 4"/>
    <property type="match status" value="1"/>
</dbReference>
<organism evidence="5 6">
    <name type="scientific">Nocardia seriolae</name>
    <dbReference type="NCBI Taxonomy" id="37332"/>
    <lineage>
        <taxon>Bacteria</taxon>
        <taxon>Bacillati</taxon>
        <taxon>Actinomycetota</taxon>
        <taxon>Actinomycetes</taxon>
        <taxon>Mycobacteriales</taxon>
        <taxon>Nocardiaceae</taxon>
        <taxon>Nocardia</taxon>
    </lineage>
</organism>
<dbReference type="InterPro" id="IPR011129">
    <property type="entry name" value="CSD"/>
</dbReference>
<reference evidence="6" key="1">
    <citation type="submission" date="2015-07" db="EMBL/GenBank/DDBJ databases">
        <title>Nocardia seriolae U-1 whole genome shotgun sequence.</title>
        <authorList>
            <person name="Imajoh M."/>
            <person name="Fukumoto Y."/>
            <person name="Sukeda M."/>
            <person name="Yamane J."/>
            <person name="Yamasaki K."/>
            <person name="Shimizu M."/>
            <person name="Ohnishi K."/>
            <person name="Oshima S."/>
        </authorList>
    </citation>
    <scope>NUCLEOTIDE SEQUENCE [LARGE SCALE GENOMIC DNA]</scope>
    <source>
        <strain evidence="6">U-1</strain>
    </source>
</reference>
<dbReference type="SUPFAM" id="SSF50249">
    <property type="entry name" value="Nucleic acid-binding proteins"/>
    <property type="match status" value="1"/>
</dbReference>
<name>A0ABC9Z787_9NOCA</name>
<dbReference type="CDD" id="cd04458">
    <property type="entry name" value="CSP_CDS"/>
    <property type="match status" value="1"/>
</dbReference>
<dbReference type="PRINTS" id="PR00050">
    <property type="entry name" value="COLDSHOCK"/>
</dbReference>
<comment type="caution">
    <text evidence="5">The sequence shown here is derived from an EMBL/GenBank/DDBJ whole genome shotgun (WGS) entry which is preliminary data.</text>
</comment>
<dbReference type="InterPro" id="IPR002059">
    <property type="entry name" value="CSP_DNA-bd"/>
</dbReference>
<dbReference type="EMBL" id="BBYQ01000226">
    <property type="protein sequence ID" value="GAP33231.1"/>
    <property type="molecule type" value="Genomic_DNA"/>
</dbReference>
<dbReference type="Pfam" id="PF00313">
    <property type="entry name" value="CSD"/>
    <property type="match status" value="1"/>
</dbReference>
<keyword evidence="6" id="KW-1185">Reference proteome</keyword>
<protein>
    <recommendedName>
        <fullName evidence="3">Probable cold shock protein A</fullName>
    </recommendedName>
</protein>
<reference evidence="5 6" key="2">
    <citation type="journal article" date="2016" name="Genome Announc.">
        <title>Draft Genome Sequence of Erythromycin- and Oxytetracycline-Sensitive Nocardia seriolae Strain U-1 (NBRC 110359).</title>
        <authorList>
            <person name="Imajoh M."/>
            <person name="Sukeda M."/>
            <person name="Shimizu M."/>
            <person name="Yamane J."/>
            <person name="Ohnishi K."/>
            <person name="Oshima S."/>
        </authorList>
    </citation>
    <scope>NUCLEOTIDE SEQUENCE [LARGE SCALE GENOMIC DNA]</scope>
    <source>
        <strain evidence="5 6">U-1</strain>
    </source>
</reference>
<evidence type="ECO:0000256" key="1">
    <source>
        <dbReference type="ARBA" id="ARBA00004496"/>
    </source>
</evidence>
<sequence>MLVAVMGWGGRVWAADRAGARRDTMVRGTCGDVEYPIGREGQVMVRGTVKWFDSEKGFGFISPDEGGPDVFVEYTAVEGDGFRSLVEGQRVEFEVRRTKPGPEAVIVRVVATVTY</sequence>
<evidence type="ECO:0000256" key="2">
    <source>
        <dbReference type="ARBA" id="ARBA00022490"/>
    </source>
</evidence>